<dbReference type="InterPro" id="IPR050661">
    <property type="entry name" value="BglG_antiterminators"/>
</dbReference>
<keyword evidence="1" id="KW-0805">Transcription regulation</keyword>
<evidence type="ECO:0000259" key="3">
    <source>
        <dbReference type="Pfam" id="PF05043"/>
    </source>
</evidence>
<dbReference type="PANTHER" id="PTHR30185">
    <property type="entry name" value="CRYPTIC BETA-GLUCOSIDE BGL OPERON ANTITERMINATOR"/>
    <property type="match status" value="1"/>
</dbReference>
<organism evidence="5 6">
    <name type="scientific">Bacillus cereus</name>
    <dbReference type="NCBI Taxonomy" id="1396"/>
    <lineage>
        <taxon>Bacteria</taxon>
        <taxon>Bacillati</taxon>
        <taxon>Bacillota</taxon>
        <taxon>Bacilli</taxon>
        <taxon>Bacillales</taxon>
        <taxon>Bacillaceae</taxon>
        <taxon>Bacillus</taxon>
        <taxon>Bacillus cereus group</taxon>
    </lineage>
</organism>
<protein>
    <recommendedName>
        <fullName evidence="7">HTH domain-containing protein</fullName>
    </recommendedName>
</protein>
<comment type="caution">
    <text evidence="5">The sequence shown here is derived from an EMBL/GenBank/DDBJ whole genome shotgun (WGS) entry which is preliminary data.</text>
</comment>
<dbReference type="Proteomes" id="UP000224076">
    <property type="component" value="Unassembled WGS sequence"/>
</dbReference>
<evidence type="ECO:0000256" key="1">
    <source>
        <dbReference type="ARBA" id="ARBA00023015"/>
    </source>
</evidence>
<accession>A0A2B3TTW3</accession>
<evidence type="ECO:0000256" key="2">
    <source>
        <dbReference type="ARBA" id="ARBA00023163"/>
    </source>
</evidence>
<feature type="domain" description="Helix-turn-helix type 11" evidence="4">
    <location>
        <begin position="16"/>
        <end position="73"/>
    </location>
</feature>
<dbReference type="Gene3D" id="1.10.10.10">
    <property type="entry name" value="Winged helix-like DNA-binding domain superfamily/Winged helix DNA-binding domain"/>
    <property type="match status" value="1"/>
</dbReference>
<reference evidence="5 6" key="1">
    <citation type="submission" date="2017-09" db="EMBL/GenBank/DDBJ databases">
        <title>Large-scale bioinformatics analysis of Bacillus genomes uncovers conserved roles of natural products in bacterial physiology.</title>
        <authorList>
            <consortium name="Agbiome Team Llc"/>
            <person name="Bleich R.M."/>
            <person name="Grubbs K.J."/>
            <person name="Santa Maria K.C."/>
            <person name="Allen S.E."/>
            <person name="Farag S."/>
            <person name="Shank E.A."/>
            <person name="Bowers A."/>
        </authorList>
    </citation>
    <scope>NUCLEOTIDE SEQUENCE [LARGE SCALE GENOMIC DNA]</scope>
    <source>
        <strain evidence="5 6">AFS061806</strain>
    </source>
</reference>
<dbReference type="Pfam" id="PF08279">
    <property type="entry name" value="HTH_11"/>
    <property type="match status" value="1"/>
</dbReference>
<keyword evidence="2" id="KW-0804">Transcription</keyword>
<dbReference type="InterPro" id="IPR036388">
    <property type="entry name" value="WH-like_DNA-bd_sf"/>
</dbReference>
<evidence type="ECO:0008006" key="7">
    <source>
        <dbReference type="Google" id="ProtNLM"/>
    </source>
</evidence>
<dbReference type="Pfam" id="PF05043">
    <property type="entry name" value="Mga"/>
    <property type="match status" value="1"/>
</dbReference>
<feature type="domain" description="Mga helix-turn-helix" evidence="3">
    <location>
        <begin position="81"/>
        <end position="164"/>
    </location>
</feature>
<dbReference type="InterPro" id="IPR013196">
    <property type="entry name" value="HTH_11"/>
</dbReference>
<dbReference type="RefSeq" id="WP_098666405.1">
    <property type="nucleotide sequence ID" value="NZ_NVDG01000059.1"/>
</dbReference>
<dbReference type="Gene3D" id="3.40.50.2300">
    <property type="match status" value="1"/>
</dbReference>
<sequence>MLEFTHSLIHDKPVKRMIQILEILDNGQSLVPSKDIAEQLQCSIRTVSSDISQLKSYLPEHWDIISVKSKGYILIKPITNSILPIINSYLDESIIYKIMLGLFNNKCYTLEKWSQNLFVSKLTLKKHIKEHKKMLTKSMLEIKLREIQLEGEELNIRHYYHAFFYNTQKYTKQFLLPNILREEILNILREHKVTVDFEMLCVVLSICINRVSNKSYIKSEINDVPIYDSYQADCITEIILTFERYYSIKLPENEIKALNVYLILVFATTSKQSEATLEYLKEFKNDDYHNYLKLIDILMEKHNIKKEKKGKLVVSLSSIFYYCLIYSQYNLSLGFYFSSLDKLENESLQDYKKDRSLVSFWNKTHNENRMYKDEIEFFTTYATLHLNSFADEINILFLFNGTEVEKRFIYSTLTNSIGGNVKIYNSINDGIKYDFIITNYQPPNTKTPIIYFSGKLTESDINSIKSCIYHLN</sequence>
<dbReference type="SUPFAM" id="SSF46785">
    <property type="entry name" value="Winged helix' DNA-binding domain"/>
    <property type="match status" value="1"/>
</dbReference>
<name>A0A2B3TTW3_BACCE</name>
<dbReference type="PANTHER" id="PTHR30185:SF18">
    <property type="entry name" value="TRANSCRIPTIONAL REGULATOR MTLR"/>
    <property type="match status" value="1"/>
</dbReference>
<proteinExistence type="predicted"/>
<dbReference type="AlphaFoldDB" id="A0A2B3TTW3"/>
<dbReference type="EMBL" id="NVDG01000059">
    <property type="protein sequence ID" value="PFU37834.1"/>
    <property type="molecule type" value="Genomic_DNA"/>
</dbReference>
<evidence type="ECO:0000259" key="4">
    <source>
        <dbReference type="Pfam" id="PF08279"/>
    </source>
</evidence>
<dbReference type="InterPro" id="IPR036390">
    <property type="entry name" value="WH_DNA-bd_sf"/>
</dbReference>
<gene>
    <name evidence="5" type="ORF">COK86_27475</name>
</gene>
<dbReference type="InterPro" id="IPR007737">
    <property type="entry name" value="Mga_HTH"/>
</dbReference>
<evidence type="ECO:0000313" key="5">
    <source>
        <dbReference type="EMBL" id="PFU37834.1"/>
    </source>
</evidence>
<evidence type="ECO:0000313" key="6">
    <source>
        <dbReference type="Proteomes" id="UP000224076"/>
    </source>
</evidence>